<dbReference type="InterPro" id="IPR031641">
    <property type="entry name" value="PapA_C"/>
</dbReference>
<keyword evidence="2" id="KW-0012">Acyltransferase</keyword>
<protein>
    <recommendedName>
        <fullName evidence="3">Phthiocerol/phthiodiolone dimycocerosyl transferase C-terminal domain-containing protein</fullName>
    </recommendedName>
</protein>
<name>A0A2B7Y9S3_9EURO</name>
<evidence type="ECO:0000256" key="2">
    <source>
        <dbReference type="ARBA" id="ARBA00023315"/>
    </source>
</evidence>
<feature type="domain" description="Phthiocerol/phthiodiolone dimycocerosyl transferase C-terminal" evidence="3">
    <location>
        <begin position="228"/>
        <end position="333"/>
    </location>
</feature>
<evidence type="ECO:0000313" key="5">
    <source>
        <dbReference type="Proteomes" id="UP000223968"/>
    </source>
</evidence>
<dbReference type="Proteomes" id="UP000223968">
    <property type="component" value="Unassembled WGS sequence"/>
</dbReference>
<dbReference type="Gene3D" id="3.30.559.10">
    <property type="entry name" value="Chloramphenicol acetyltransferase-like domain"/>
    <property type="match status" value="1"/>
</dbReference>
<dbReference type="PANTHER" id="PTHR42034">
    <property type="entry name" value="CHROMOSOME 7, WHOLE GENOME SHOTGUN SEQUENCE-RELATED"/>
    <property type="match status" value="1"/>
</dbReference>
<dbReference type="Pfam" id="PF16911">
    <property type="entry name" value="PapA_C"/>
    <property type="match status" value="1"/>
</dbReference>
<keyword evidence="5" id="KW-1185">Reference proteome</keyword>
<dbReference type="OrthoDB" id="2548233at2759"/>
<dbReference type="SUPFAM" id="SSF52777">
    <property type="entry name" value="CoA-dependent acyltransferases"/>
    <property type="match status" value="1"/>
</dbReference>
<comment type="caution">
    <text evidence="4">The sequence shown here is derived from an EMBL/GenBank/DDBJ whole genome shotgun (WGS) entry which is preliminary data.</text>
</comment>
<dbReference type="InterPro" id="IPR023213">
    <property type="entry name" value="CAT-like_dom_sf"/>
</dbReference>
<dbReference type="PANTHER" id="PTHR42034:SF1">
    <property type="entry name" value="CONDENSATION DOMAIN-CONTAINING PROTEIN"/>
    <property type="match status" value="1"/>
</dbReference>
<proteinExistence type="predicted"/>
<dbReference type="Gene3D" id="3.30.559.30">
    <property type="entry name" value="Nonribosomal peptide synthetase, condensation domain"/>
    <property type="match status" value="1"/>
</dbReference>
<evidence type="ECO:0000313" key="4">
    <source>
        <dbReference type="EMBL" id="PGH18276.1"/>
    </source>
</evidence>
<dbReference type="EMBL" id="PDNB01000005">
    <property type="protein sequence ID" value="PGH18276.1"/>
    <property type="molecule type" value="Genomic_DNA"/>
</dbReference>
<dbReference type="AlphaFoldDB" id="A0A2B7Y9S3"/>
<evidence type="ECO:0000256" key="1">
    <source>
        <dbReference type="ARBA" id="ARBA00022679"/>
    </source>
</evidence>
<organism evidence="4 5">
    <name type="scientific">Helicocarpus griseus UAMH5409</name>
    <dbReference type="NCBI Taxonomy" id="1447875"/>
    <lineage>
        <taxon>Eukaryota</taxon>
        <taxon>Fungi</taxon>
        <taxon>Dikarya</taxon>
        <taxon>Ascomycota</taxon>
        <taxon>Pezizomycotina</taxon>
        <taxon>Eurotiomycetes</taxon>
        <taxon>Eurotiomycetidae</taxon>
        <taxon>Onygenales</taxon>
        <taxon>Ajellomycetaceae</taxon>
        <taxon>Helicocarpus</taxon>
    </lineage>
</organism>
<keyword evidence="1" id="KW-0808">Transferase</keyword>
<dbReference type="GO" id="GO:0016746">
    <property type="term" value="F:acyltransferase activity"/>
    <property type="evidence" value="ECO:0007669"/>
    <property type="project" value="UniProtKB-KW"/>
</dbReference>
<evidence type="ECO:0000259" key="3">
    <source>
        <dbReference type="Pfam" id="PF16911"/>
    </source>
</evidence>
<reference evidence="4 5" key="1">
    <citation type="submission" date="2017-10" db="EMBL/GenBank/DDBJ databases">
        <title>Comparative genomics in systemic dimorphic fungi from Ajellomycetaceae.</title>
        <authorList>
            <person name="Munoz J.F."/>
            <person name="Mcewen J.G."/>
            <person name="Clay O.K."/>
            <person name="Cuomo C.A."/>
        </authorList>
    </citation>
    <scope>NUCLEOTIDE SEQUENCE [LARGE SCALE GENOMIC DNA]</scope>
    <source>
        <strain evidence="4 5">UAMH5409</strain>
    </source>
</reference>
<accession>A0A2B7Y9S3</accession>
<gene>
    <name evidence="4" type="ORF">AJ79_00615</name>
</gene>
<sequence length="462" mass="52484">MSWNEVSLGTWQRQLDELEIILKRVADPYKPIGREHWALNIRALLRFDNSVSQQRILAGLRRAWVRTRYHHPFIAARLRGDDHIYEVPSDETKLETWLRESVVIEESKSIAEYWLTAPSMEYSCLLYFPRSSEILLRVHHWTIDGMGGVHFLDRFLTYLSTDRPAPSFGTEHLRLPPPYIEAAGLPATSSVPAKAAACDAFTSFVSEMPSTGLPALPVPTPGGTKVFRLSSPPTTLSSLLAATRNHNLGFAAAVQSAIIQATRQRAPEPLAKRPFSTTTFLDHRKYLKPPYIDTGAWPMSVYMMALPTTQPEADFMTTAKNMQTVLKQDLTVGKSFVTEWYPEFCSLYAELMTRPLPEGMVPPTQPQLISIGSMDEIVKTRYGNRKEKGEREGNALVVEVKEVEPVLDNMKEQVVVFQWSFGGRWWLNACYNERFCEEVVVQGFLRRVREILFAELGVEETE</sequence>